<dbReference type="RefSeq" id="WP_143044620.1">
    <property type="nucleotide sequence ID" value="NZ_CP141274.1"/>
</dbReference>
<dbReference type="Proteomes" id="UP000183417">
    <property type="component" value="Unassembled WGS sequence"/>
</dbReference>
<dbReference type="PANTHER" id="PTHR48081">
    <property type="entry name" value="AB HYDROLASE SUPERFAMILY PROTEIN C4A8.06C"/>
    <property type="match status" value="1"/>
</dbReference>
<dbReference type="Gene3D" id="3.40.50.1820">
    <property type="entry name" value="alpha/beta hydrolase"/>
    <property type="match status" value="1"/>
</dbReference>
<dbReference type="Pfam" id="PF07859">
    <property type="entry name" value="Abhydrolase_3"/>
    <property type="match status" value="1"/>
</dbReference>
<reference evidence="3 4" key="1">
    <citation type="submission" date="2016-10" db="EMBL/GenBank/DDBJ databases">
        <authorList>
            <person name="de Groot N.N."/>
        </authorList>
    </citation>
    <scope>NUCLEOTIDE SEQUENCE [LARGE SCALE GENOMIC DNA]</scope>
    <source>
        <strain evidence="3 4">LMG 24775</strain>
    </source>
</reference>
<gene>
    <name evidence="3" type="ORF">SAMN05421547_11718</name>
</gene>
<dbReference type="InterPro" id="IPR013094">
    <property type="entry name" value="AB_hydrolase_3"/>
</dbReference>
<protein>
    <submittedName>
        <fullName evidence="3">Acetyl esterase</fullName>
    </submittedName>
</protein>
<dbReference type="SUPFAM" id="SSF53474">
    <property type="entry name" value="alpha/beta-Hydrolases"/>
    <property type="match status" value="1"/>
</dbReference>
<organism evidence="3 4">
    <name type="scientific">Delftia lacustris</name>
    <dbReference type="NCBI Taxonomy" id="558537"/>
    <lineage>
        <taxon>Bacteria</taxon>
        <taxon>Pseudomonadati</taxon>
        <taxon>Pseudomonadota</taxon>
        <taxon>Betaproteobacteria</taxon>
        <taxon>Burkholderiales</taxon>
        <taxon>Comamonadaceae</taxon>
        <taxon>Delftia</taxon>
    </lineage>
</organism>
<dbReference type="EMBL" id="FNPE01000017">
    <property type="protein sequence ID" value="SDZ29773.1"/>
    <property type="molecule type" value="Genomic_DNA"/>
</dbReference>
<name>A0A1H3RVM6_9BURK</name>
<feature type="domain" description="Alpha/beta hydrolase fold-3" evidence="2">
    <location>
        <begin position="84"/>
        <end position="291"/>
    </location>
</feature>
<evidence type="ECO:0000313" key="3">
    <source>
        <dbReference type="EMBL" id="SDZ29773.1"/>
    </source>
</evidence>
<dbReference type="PANTHER" id="PTHR48081:SF8">
    <property type="entry name" value="ALPHA_BETA HYDROLASE FOLD-3 DOMAIN-CONTAINING PROTEIN-RELATED"/>
    <property type="match status" value="1"/>
</dbReference>
<dbReference type="AlphaFoldDB" id="A0A1H3RVM6"/>
<dbReference type="InterPro" id="IPR029058">
    <property type="entry name" value="AB_hydrolase_fold"/>
</dbReference>
<sequence>MDMPLDPALAAIVEASRQRGAVPPFSGTPAQARERLRAAVMAMRQAAPPVPVACTQDRLARHGVTTVPVRIYRPEADAVPRPTVVFFHGGGFVLGGIECMDDIARKLCRDVGAVIVSVGYRLAPEHPFPAAHDDAIAATLWAMDQVMELGGDPARVAVAGESAGGNLAASTAIVLQRRGRALAAQLLVVPGVDMARDTEALQARRSDHPMLTPTDLRDITRLYMGARMAEAGAFPPSPLRAGSLAGLPPAVIALAGHDPLFGEGSAYASRLAEAGVPVQRLCFGDMFHPFLGFFQVSQAARRASDSICQAFADCLGSKAPRVSPDRALRSVPRKP</sequence>
<evidence type="ECO:0000259" key="2">
    <source>
        <dbReference type="Pfam" id="PF07859"/>
    </source>
</evidence>
<dbReference type="GO" id="GO:0016787">
    <property type="term" value="F:hydrolase activity"/>
    <property type="evidence" value="ECO:0007669"/>
    <property type="project" value="UniProtKB-KW"/>
</dbReference>
<dbReference type="GeneID" id="94693949"/>
<accession>A0A1H3RVM6</accession>
<dbReference type="InterPro" id="IPR050300">
    <property type="entry name" value="GDXG_lipolytic_enzyme"/>
</dbReference>
<keyword evidence="1" id="KW-0378">Hydrolase</keyword>
<proteinExistence type="predicted"/>
<evidence type="ECO:0000313" key="4">
    <source>
        <dbReference type="Proteomes" id="UP000183417"/>
    </source>
</evidence>
<evidence type="ECO:0000256" key="1">
    <source>
        <dbReference type="ARBA" id="ARBA00022801"/>
    </source>
</evidence>